<dbReference type="PANTHER" id="PTHR43861:SF6">
    <property type="entry name" value="METHYLTRANSFERASE TYPE 11"/>
    <property type="match status" value="1"/>
</dbReference>
<dbReference type="EMBL" id="MFCR01000002">
    <property type="protein sequence ID" value="OGE19728.1"/>
    <property type="molecule type" value="Genomic_DNA"/>
</dbReference>
<dbReference type="CDD" id="cd02440">
    <property type="entry name" value="AdoMet_MTases"/>
    <property type="match status" value="1"/>
</dbReference>
<dbReference type="Pfam" id="PF13489">
    <property type="entry name" value="Methyltransf_23"/>
    <property type="match status" value="1"/>
</dbReference>
<proteinExistence type="predicted"/>
<evidence type="ECO:0000313" key="2">
    <source>
        <dbReference type="Proteomes" id="UP000176336"/>
    </source>
</evidence>
<comment type="caution">
    <text evidence="1">The sequence shown here is derived from an EMBL/GenBank/DDBJ whole genome shotgun (WGS) entry which is preliminary data.</text>
</comment>
<gene>
    <name evidence="1" type="ORF">A2871_03665</name>
</gene>
<dbReference type="InterPro" id="IPR029063">
    <property type="entry name" value="SAM-dependent_MTases_sf"/>
</dbReference>
<organism evidence="1 2">
    <name type="scientific">Candidatus Daviesbacteria bacterium RIFCSPHIGHO2_01_FULL_41_23</name>
    <dbReference type="NCBI Taxonomy" id="1797764"/>
    <lineage>
        <taxon>Bacteria</taxon>
        <taxon>Candidatus Daviesiibacteriota</taxon>
    </lineage>
</organism>
<dbReference type="PANTHER" id="PTHR43861">
    <property type="entry name" value="TRANS-ACONITATE 2-METHYLTRANSFERASE-RELATED"/>
    <property type="match status" value="1"/>
</dbReference>
<evidence type="ECO:0008006" key="3">
    <source>
        <dbReference type="Google" id="ProtNLM"/>
    </source>
</evidence>
<dbReference type="Proteomes" id="UP000176336">
    <property type="component" value="Unassembled WGS sequence"/>
</dbReference>
<sequence>MLESMSQAVWYNQWLVGKFNKFLKGKILEVGCGIGNFTGNLTNYGEVFAIDIDKQHITETKKMLGSRVKVQFGDIEKSSVFFNGQKFDTVVCLNVLEHIKADKTALKNLYNLLNKDGTLILLVPAHELLFGEIDRSIGHFRRYDKTKLGKLMTNTGFKIISGRIINMLGGIGWWFASKFLASSKIETNKIKIFNFLAPIILPLEDIVEPPIGTSILMVVQK</sequence>
<evidence type="ECO:0000313" key="1">
    <source>
        <dbReference type="EMBL" id="OGE19728.1"/>
    </source>
</evidence>
<reference evidence="1 2" key="1">
    <citation type="journal article" date="2016" name="Nat. Commun.">
        <title>Thousands of microbial genomes shed light on interconnected biogeochemical processes in an aquifer system.</title>
        <authorList>
            <person name="Anantharaman K."/>
            <person name="Brown C.T."/>
            <person name="Hug L.A."/>
            <person name="Sharon I."/>
            <person name="Castelle C.J."/>
            <person name="Probst A.J."/>
            <person name="Thomas B.C."/>
            <person name="Singh A."/>
            <person name="Wilkins M.J."/>
            <person name="Karaoz U."/>
            <person name="Brodie E.L."/>
            <person name="Williams K.H."/>
            <person name="Hubbard S.S."/>
            <person name="Banfield J.F."/>
        </authorList>
    </citation>
    <scope>NUCLEOTIDE SEQUENCE [LARGE SCALE GENOMIC DNA]</scope>
</reference>
<protein>
    <recommendedName>
        <fullName evidence="3">Methyltransferase domain-containing protein</fullName>
    </recommendedName>
</protein>
<name>A0A1F5ITP3_9BACT</name>
<accession>A0A1F5ITP3</accession>
<dbReference type="Gene3D" id="3.40.50.150">
    <property type="entry name" value="Vaccinia Virus protein VP39"/>
    <property type="match status" value="1"/>
</dbReference>
<dbReference type="AlphaFoldDB" id="A0A1F5ITP3"/>
<dbReference type="SUPFAM" id="SSF53335">
    <property type="entry name" value="S-adenosyl-L-methionine-dependent methyltransferases"/>
    <property type="match status" value="1"/>
</dbReference>